<keyword evidence="2" id="KW-0645">Protease</keyword>
<keyword evidence="4" id="KW-0788">Thiol protease</keyword>
<dbReference type="InterPro" id="IPR013201">
    <property type="entry name" value="Prot_inhib_I29"/>
</dbReference>
<feature type="chain" id="PRO_5040479363" evidence="7">
    <location>
        <begin position="20"/>
        <end position="401"/>
    </location>
</feature>
<comment type="similarity">
    <text evidence="1">Belongs to the peptidase C1 family.</text>
</comment>
<gene>
    <name evidence="10" type="ORF">BEMITA_LOCUS708</name>
</gene>
<dbReference type="AlphaFoldDB" id="A0A9N9ZZM6"/>
<dbReference type="GO" id="GO:0006508">
    <property type="term" value="P:proteolysis"/>
    <property type="evidence" value="ECO:0007669"/>
    <property type="project" value="UniProtKB-KW"/>
</dbReference>
<evidence type="ECO:0000259" key="8">
    <source>
        <dbReference type="SMART" id="SM00645"/>
    </source>
</evidence>
<dbReference type="CDD" id="cd02248">
    <property type="entry name" value="Peptidase_C1A"/>
    <property type="match status" value="1"/>
</dbReference>
<protein>
    <submittedName>
        <fullName evidence="10">Uncharacterized protein</fullName>
    </submittedName>
</protein>
<keyword evidence="7" id="KW-0732">Signal</keyword>
<keyword evidence="11" id="KW-1185">Reference proteome</keyword>
<evidence type="ECO:0000256" key="5">
    <source>
        <dbReference type="ARBA" id="ARBA00023145"/>
    </source>
</evidence>
<evidence type="ECO:0000256" key="6">
    <source>
        <dbReference type="ARBA" id="ARBA00023157"/>
    </source>
</evidence>
<dbReference type="PROSITE" id="PS00640">
    <property type="entry name" value="THIOL_PROTEASE_ASN"/>
    <property type="match status" value="1"/>
</dbReference>
<dbReference type="Proteomes" id="UP001152759">
    <property type="component" value="Chromosome 1"/>
</dbReference>
<feature type="domain" description="Cathepsin propeptide inhibitor" evidence="9">
    <location>
        <begin position="62"/>
        <end position="118"/>
    </location>
</feature>
<name>A0A9N9ZZM6_BEMTA</name>
<dbReference type="InterPro" id="IPR000668">
    <property type="entry name" value="Peptidase_C1A_C"/>
</dbReference>
<evidence type="ECO:0000256" key="1">
    <source>
        <dbReference type="ARBA" id="ARBA00008455"/>
    </source>
</evidence>
<sequence>MLRLCLFCVLVVLPLFVVSDPIRSKNSEDLHDLEEQTTSIADKTKSGCFYRCKADHEKVQLFQDFYVQHNKKYGAEEYIKRFKIFQKNLEEIDRLNREEQGTAVYGITPFADLTYEEFTRNSTGGRLSEGAWARHEERMEAIGDEEIEFVDNLDELRDSYDFEGVSEEEDDSEEEDMVVANDKVFIPKQFDYRKKKAVTPVKNQGACGSCWAFSAISNIEGVWAKKKKQLIDLSEQELLDCDKVDLGCMGGWMEDAVKELVRLGGVAKSKDYPYTAQEGQCRFKKSMAAVKVSGSRGVPANEKKIARALIKNGPLSVAVVASANFQFYVKGIFNPDRNQCSTNKQDVNHGVTIVGYGVEKSLPYWVIKNSWGDSWGDKGYIKLIRGKNACAVSSYVSTAYL</sequence>
<dbReference type="Gene3D" id="3.90.70.10">
    <property type="entry name" value="Cysteine proteinases"/>
    <property type="match status" value="1"/>
</dbReference>
<dbReference type="PANTHER" id="PTHR12411">
    <property type="entry name" value="CYSTEINE PROTEASE FAMILY C1-RELATED"/>
    <property type="match status" value="1"/>
</dbReference>
<keyword evidence="5" id="KW-0865">Zymogen</keyword>
<evidence type="ECO:0000256" key="4">
    <source>
        <dbReference type="ARBA" id="ARBA00022807"/>
    </source>
</evidence>
<reference evidence="10" key="1">
    <citation type="submission" date="2021-12" db="EMBL/GenBank/DDBJ databases">
        <authorList>
            <person name="King R."/>
        </authorList>
    </citation>
    <scope>NUCLEOTIDE SEQUENCE</scope>
</reference>
<dbReference type="EMBL" id="OU963862">
    <property type="protein sequence ID" value="CAH0381014.1"/>
    <property type="molecule type" value="Genomic_DNA"/>
</dbReference>
<dbReference type="SMART" id="SM00645">
    <property type="entry name" value="Pept_C1"/>
    <property type="match status" value="1"/>
</dbReference>
<dbReference type="InterPro" id="IPR025660">
    <property type="entry name" value="Pept_his_AS"/>
</dbReference>
<keyword evidence="3" id="KW-0378">Hydrolase</keyword>
<evidence type="ECO:0000259" key="9">
    <source>
        <dbReference type="SMART" id="SM00848"/>
    </source>
</evidence>
<evidence type="ECO:0000313" key="10">
    <source>
        <dbReference type="EMBL" id="CAH0381014.1"/>
    </source>
</evidence>
<feature type="domain" description="Peptidase C1A papain C-terminal" evidence="8">
    <location>
        <begin position="186"/>
        <end position="400"/>
    </location>
</feature>
<dbReference type="PROSITE" id="PS00139">
    <property type="entry name" value="THIOL_PROTEASE_CYS"/>
    <property type="match status" value="1"/>
</dbReference>
<evidence type="ECO:0000256" key="3">
    <source>
        <dbReference type="ARBA" id="ARBA00022801"/>
    </source>
</evidence>
<dbReference type="SMART" id="SM00848">
    <property type="entry name" value="Inhibitor_I29"/>
    <property type="match status" value="1"/>
</dbReference>
<evidence type="ECO:0000313" key="11">
    <source>
        <dbReference type="Proteomes" id="UP001152759"/>
    </source>
</evidence>
<dbReference type="PRINTS" id="PR00705">
    <property type="entry name" value="PAPAIN"/>
</dbReference>
<dbReference type="InterPro" id="IPR000169">
    <property type="entry name" value="Pept_cys_AS"/>
</dbReference>
<dbReference type="Pfam" id="PF08246">
    <property type="entry name" value="Inhibitor_I29"/>
    <property type="match status" value="1"/>
</dbReference>
<dbReference type="InterPro" id="IPR038765">
    <property type="entry name" value="Papain-like_cys_pep_sf"/>
</dbReference>
<accession>A0A9N9ZZM6</accession>
<dbReference type="Pfam" id="PF00112">
    <property type="entry name" value="Peptidase_C1"/>
    <property type="match status" value="1"/>
</dbReference>
<feature type="signal peptide" evidence="7">
    <location>
        <begin position="1"/>
        <end position="19"/>
    </location>
</feature>
<organism evidence="10 11">
    <name type="scientific">Bemisia tabaci</name>
    <name type="common">Sweetpotato whitefly</name>
    <name type="synonym">Aleurodes tabaci</name>
    <dbReference type="NCBI Taxonomy" id="7038"/>
    <lineage>
        <taxon>Eukaryota</taxon>
        <taxon>Metazoa</taxon>
        <taxon>Ecdysozoa</taxon>
        <taxon>Arthropoda</taxon>
        <taxon>Hexapoda</taxon>
        <taxon>Insecta</taxon>
        <taxon>Pterygota</taxon>
        <taxon>Neoptera</taxon>
        <taxon>Paraneoptera</taxon>
        <taxon>Hemiptera</taxon>
        <taxon>Sternorrhyncha</taxon>
        <taxon>Aleyrodoidea</taxon>
        <taxon>Aleyrodidae</taxon>
        <taxon>Aleyrodinae</taxon>
        <taxon>Bemisia</taxon>
    </lineage>
</organism>
<dbReference type="PROSITE" id="PS00639">
    <property type="entry name" value="THIOL_PROTEASE_HIS"/>
    <property type="match status" value="1"/>
</dbReference>
<dbReference type="GO" id="GO:0008234">
    <property type="term" value="F:cysteine-type peptidase activity"/>
    <property type="evidence" value="ECO:0007669"/>
    <property type="project" value="UniProtKB-KW"/>
</dbReference>
<dbReference type="SUPFAM" id="SSF54001">
    <property type="entry name" value="Cysteine proteinases"/>
    <property type="match status" value="1"/>
</dbReference>
<proteinExistence type="inferred from homology"/>
<evidence type="ECO:0000256" key="2">
    <source>
        <dbReference type="ARBA" id="ARBA00022670"/>
    </source>
</evidence>
<keyword evidence="6" id="KW-1015">Disulfide bond</keyword>
<dbReference type="InterPro" id="IPR039417">
    <property type="entry name" value="Peptidase_C1A_papain-like"/>
</dbReference>
<dbReference type="InterPro" id="IPR013128">
    <property type="entry name" value="Peptidase_C1A"/>
</dbReference>
<dbReference type="KEGG" id="btab:109041285"/>
<evidence type="ECO:0000256" key="7">
    <source>
        <dbReference type="SAM" id="SignalP"/>
    </source>
</evidence>
<dbReference type="InterPro" id="IPR025661">
    <property type="entry name" value="Pept_asp_AS"/>
</dbReference>